<organism evidence="2">
    <name type="scientific">Arundo donax</name>
    <name type="common">Giant reed</name>
    <name type="synonym">Donax arundinaceus</name>
    <dbReference type="NCBI Taxonomy" id="35708"/>
    <lineage>
        <taxon>Eukaryota</taxon>
        <taxon>Viridiplantae</taxon>
        <taxon>Streptophyta</taxon>
        <taxon>Embryophyta</taxon>
        <taxon>Tracheophyta</taxon>
        <taxon>Spermatophyta</taxon>
        <taxon>Magnoliopsida</taxon>
        <taxon>Liliopsida</taxon>
        <taxon>Poales</taxon>
        <taxon>Poaceae</taxon>
        <taxon>PACMAD clade</taxon>
        <taxon>Arundinoideae</taxon>
        <taxon>Arundineae</taxon>
        <taxon>Arundo</taxon>
    </lineage>
</organism>
<proteinExistence type="predicted"/>
<reference evidence="2" key="2">
    <citation type="journal article" date="2015" name="Data Brief">
        <title>Shoot transcriptome of the giant reed, Arundo donax.</title>
        <authorList>
            <person name="Barrero R.A."/>
            <person name="Guerrero F.D."/>
            <person name="Moolhuijzen P."/>
            <person name="Goolsby J.A."/>
            <person name="Tidwell J."/>
            <person name="Bellgard S.E."/>
            <person name="Bellgard M.I."/>
        </authorList>
    </citation>
    <scope>NUCLEOTIDE SEQUENCE</scope>
    <source>
        <tissue evidence="2">Shoot tissue taken approximately 20 cm above the soil surface</tissue>
    </source>
</reference>
<keyword evidence="1" id="KW-1133">Transmembrane helix</keyword>
<evidence type="ECO:0000256" key="1">
    <source>
        <dbReference type="SAM" id="Phobius"/>
    </source>
</evidence>
<dbReference type="AlphaFoldDB" id="A0A0A8ZJY7"/>
<sequence length="34" mass="4150">MQYHYFYPVILKTSIIQIIVLGTYYELKKLKTKL</sequence>
<name>A0A0A8ZJY7_ARUDO</name>
<feature type="transmembrane region" description="Helical" evidence="1">
    <location>
        <begin position="6"/>
        <end position="25"/>
    </location>
</feature>
<keyword evidence="1" id="KW-0472">Membrane</keyword>
<keyword evidence="1" id="KW-0812">Transmembrane</keyword>
<accession>A0A0A8ZJY7</accession>
<protein>
    <submittedName>
        <fullName evidence="2">Uncharacterized protein</fullName>
    </submittedName>
</protein>
<dbReference type="EMBL" id="GBRH01258176">
    <property type="protein sequence ID" value="JAD39719.1"/>
    <property type="molecule type" value="Transcribed_RNA"/>
</dbReference>
<reference evidence="2" key="1">
    <citation type="submission" date="2014-09" db="EMBL/GenBank/DDBJ databases">
        <authorList>
            <person name="Magalhaes I.L.F."/>
            <person name="Oliveira U."/>
            <person name="Santos F.R."/>
            <person name="Vidigal T.H.D.A."/>
            <person name="Brescovit A.D."/>
            <person name="Santos A.J."/>
        </authorList>
    </citation>
    <scope>NUCLEOTIDE SEQUENCE</scope>
    <source>
        <tissue evidence="2">Shoot tissue taken approximately 20 cm above the soil surface</tissue>
    </source>
</reference>
<evidence type="ECO:0000313" key="2">
    <source>
        <dbReference type="EMBL" id="JAD39719.1"/>
    </source>
</evidence>